<dbReference type="InterPro" id="IPR019734">
    <property type="entry name" value="TPR_rpt"/>
</dbReference>
<dbReference type="InterPro" id="IPR028081">
    <property type="entry name" value="Leu-bd"/>
</dbReference>
<sequence>MNTSFKPQRNPYVLGRPVNQALLFGRESLFVDIRHYLQQHKQVIVLYGQRRIGKSSVVRNITNQLQDLQENFVFVTFSLEYYSQQSLGRILAELAKEIISDLSLEQENIKIPEITDLESNDGVFSKEFLPQIYQALNGKNLVLLLDDFDIFINKHTEISLKLFYENLFSIIHNTQKLFVILLMDKKLFNISKKIRSFENIVTVKEIKLLDQNTTTNLINQPAQNILEYGDDAIQAIFKLSAGHPYFTQVICFAIFSRARENNKLDDKVQKEDVEAIIDKAIELAEAGLSWFWEEFSILEKIVLSAVAESQETSEDYLDLIKANKADLDINLIIKTKEYLKENEFLEQTKDEKVKIELFRKWIRQTHPLTEEIGALEKLTQKETQSDAQLPEENITGLTQKGTKVGVIHELPLPKNKVFSHILRKSYINENNNMELSQIIAQIIENTTTNTSNIHYEIEDRFFAKPYEIANQTTSNHEVNHEVNTRQKKPPILIIIILVCLSVSTSIILATIYHLYTQPCPAGEKKEFGIWCVVDNSRISRGDKTLFPNITNIPRDQGIQAFKKGDYQQAEKLFKQAIQADNTDVESRIYYNNALARQKSSPFTLAVVVPIDRETNNIAQEILRGVAQAQNQFNQNKGLNGRLLEIVIGNDSNNSNKAKAVVNAIIKDSSILGVIGHNSSDVTKSLLQDYEKAKLAIISPTATSADLKSSVFFRVVDSDQITGQKLANYVSNSLKLKQVVIFANPESAYSKSIEAFTNDFQNQGGEVVKKYSFNSSFFGDDIDESINTYKAEAAMLFPDTKNTGKAIDIAKANLDFYKNRPDQQMLQLLGGDTLYSYETLMQGGEAVEGMILSVPWFRGTQEAQKFAKESQQLWGGDVSWRTATSYDATQAFIKALSNNASRQTVLEGLKDVNLSANETSGYPLKFTDNMERDGKPVLLEVKNGKFVQIDESQASLLDSPE</sequence>
<reference evidence="8" key="1">
    <citation type="submission" date="2019-02" db="EMBL/GenBank/DDBJ databases">
        <title>Draft genome sequence of Sphaerospermopsis reniformis NIES-1949.</title>
        <authorList>
            <person name="Yamaguchi H."/>
            <person name="Suzuki S."/>
            <person name="Kawachi M."/>
        </authorList>
    </citation>
    <scope>NUCLEOTIDE SEQUENCE [LARGE SCALE GENOMIC DNA]</scope>
    <source>
        <strain evidence="8">NIES-1949</strain>
    </source>
</reference>
<gene>
    <name evidence="7" type="ORF">SR1949_39160</name>
</gene>
<evidence type="ECO:0000256" key="4">
    <source>
        <dbReference type="SAM" id="Phobius"/>
    </source>
</evidence>
<feature type="transmembrane region" description="Helical" evidence="4">
    <location>
        <begin position="491"/>
        <end position="515"/>
    </location>
</feature>
<keyword evidence="4" id="KW-0472">Membrane</keyword>
<dbReference type="Pfam" id="PF13458">
    <property type="entry name" value="Peripla_BP_6"/>
    <property type="match status" value="1"/>
</dbReference>
<dbReference type="PANTHER" id="PTHR30483:SF6">
    <property type="entry name" value="PERIPLASMIC BINDING PROTEIN OF ABC TRANSPORTER FOR NATURAL AMINO ACIDS"/>
    <property type="match status" value="1"/>
</dbReference>
<organism evidence="7 8">
    <name type="scientific">Sphaerospermopsis reniformis</name>
    <dbReference type="NCBI Taxonomy" id="531300"/>
    <lineage>
        <taxon>Bacteria</taxon>
        <taxon>Bacillati</taxon>
        <taxon>Cyanobacteriota</taxon>
        <taxon>Cyanophyceae</taxon>
        <taxon>Nostocales</taxon>
        <taxon>Aphanizomenonaceae</taxon>
        <taxon>Sphaerospermopsis</taxon>
    </lineage>
</organism>
<comment type="caution">
    <text evidence="7">The sequence shown here is derived from an EMBL/GenBank/DDBJ whole genome shotgun (WGS) entry which is preliminary data.</text>
</comment>
<dbReference type="SUPFAM" id="SSF53822">
    <property type="entry name" value="Periplasmic binding protein-like I"/>
    <property type="match status" value="1"/>
</dbReference>
<keyword evidence="3" id="KW-0802">TPR repeat</keyword>
<dbReference type="Gene3D" id="3.40.50.300">
    <property type="entry name" value="P-loop containing nucleotide triphosphate hydrolases"/>
    <property type="match status" value="1"/>
</dbReference>
<evidence type="ECO:0000256" key="2">
    <source>
        <dbReference type="ARBA" id="ARBA00022729"/>
    </source>
</evidence>
<dbReference type="EMBL" id="BJCE01000176">
    <property type="protein sequence ID" value="GCL38797.1"/>
    <property type="molecule type" value="Genomic_DNA"/>
</dbReference>
<dbReference type="InterPro" id="IPR011579">
    <property type="entry name" value="ATPase_dom"/>
</dbReference>
<dbReference type="SUPFAM" id="SSF48452">
    <property type="entry name" value="TPR-like"/>
    <property type="match status" value="1"/>
</dbReference>
<accession>A0A480A1S8</accession>
<dbReference type="AlphaFoldDB" id="A0A480A1S8"/>
<dbReference type="RefSeq" id="WP_137668585.1">
    <property type="nucleotide sequence ID" value="NZ_BJCE01000176.1"/>
</dbReference>
<protein>
    <recommendedName>
        <fullName evidence="9">Extracellular ligand-binding receptor</fullName>
    </recommendedName>
</protein>
<dbReference type="Gene3D" id="3.40.50.2300">
    <property type="match status" value="2"/>
</dbReference>
<dbReference type="SUPFAM" id="SSF52540">
    <property type="entry name" value="P-loop containing nucleoside triphosphate hydrolases"/>
    <property type="match status" value="1"/>
</dbReference>
<feature type="domain" description="Leucine-binding protein" evidence="6">
    <location>
        <begin position="604"/>
        <end position="913"/>
    </location>
</feature>
<evidence type="ECO:0000313" key="7">
    <source>
        <dbReference type="EMBL" id="GCL38797.1"/>
    </source>
</evidence>
<evidence type="ECO:0000259" key="6">
    <source>
        <dbReference type="Pfam" id="PF13458"/>
    </source>
</evidence>
<comment type="similarity">
    <text evidence="1">Belongs to the leucine-binding protein family.</text>
</comment>
<proteinExistence type="inferred from homology"/>
<keyword evidence="8" id="KW-1185">Reference proteome</keyword>
<keyword evidence="2" id="KW-0732">Signal</keyword>
<keyword evidence="4" id="KW-0812">Transmembrane</keyword>
<evidence type="ECO:0000256" key="1">
    <source>
        <dbReference type="ARBA" id="ARBA00010062"/>
    </source>
</evidence>
<evidence type="ECO:0008006" key="9">
    <source>
        <dbReference type="Google" id="ProtNLM"/>
    </source>
</evidence>
<dbReference type="Pfam" id="PF01637">
    <property type="entry name" value="ATPase_2"/>
    <property type="match status" value="1"/>
</dbReference>
<dbReference type="CDD" id="cd06268">
    <property type="entry name" value="PBP1_ABC_transporter_LIVBP-like"/>
    <property type="match status" value="1"/>
</dbReference>
<dbReference type="PROSITE" id="PS50005">
    <property type="entry name" value="TPR"/>
    <property type="match status" value="1"/>
</dbReference>
<dbReference type="Gene3D" id="1.25.40.10">
    <property type="entry name" value="Tetratricopeptide repeat domain"/>
    <property type="match status" value="1"/>
</dbReference>
<dbReference type="GO" id="GO:0005524">
    <property type="term" value="F:ATP binding"/>
    <property type="evidence" value="ECO:0007669"/>
    <property type="project" value="InterPro"/>
</dbReference>
<dbReference type="InterPro" id="IPR027417">
    <property type="entry name" value="P-loop_NTPase"/>
</dbReference>
<dbReference type="InterPro" id="IPR051010">
    <property type="entry name" value="BCAA_transport"/>
</dbReference>
<evidence type="ECO:0000256" key="3">
    <source>
        <dbReference type="PROSITE-ProRule" id="PRU00339"/>
    </source>
</evidence>
<dbReference type="PANTHER" id="PTHR30483">
    <property type="entry name" value="LEUCINE-SPECIFIC-BINDING PROTEIN"/>
    <property type="match status" value="1"/>
</dbReference>
<keyword evidence="4" id="KW-1133">Transmembrane helix</keyword>
<evidence type="ECO:0000313" key="8">
    <source>
        <dbReference type="Proteomes" id="UP000300142"/>
    </source>
</evidence>
<feature type="repeat" description="TPR" evidence="3">
    <location>
        <begin position="550"/>
        <end position="583"/>
    </location>
</feature>
<name>A0A480A1S8_9CYAN</name>
<feature type="domain" description="ATPase" evidence="5">
    <location>
        <begin position="25"/>
        <end position="245"/>
    </location>
</feature>
<dbReference type="InterPro" id="IPR011990">
    <property type="entry name" value="TPR-like_helical_dom_sf"/>
</dbReference>
<evidence type="ECO:0000259" key="5">
    <source>
        <dbReference type="Pfam" id="PF01637"/>
    </source>
</evidence>
<dbReference type="InterPro" id="IPR028082">
    <property type="entry name" value="Peripla_BP_I"/>
</dbReference>
<dbReference type="Proteomes" id="UP000300142">
    <property type="component" value="Unassembled WGS sequence"/>
</dbReference>